<feature type="compositionally biased region" description="Low complexity" evidence="3">
    <location>
        <begin position="147"/>
        <end position="156"/>
    </location>
</feature>
<keyword evidence="7" id="KW-1185">Reference proteome</keyword>
<proteinExistence type="inferred from homology"/>
<protein>
    <recommendedName>
        <fullName evidence="2">Histone H2A</fullName>
    </recommendedName>
</protein>
<dbReference type="GO" id="GO:0046982">
    <property type="term" value="F:protein heterodimerization activity"/>
    <property type="evidence" value="ECO:0007669"/>
    <property type="project" value="InterPro"/>
</dbReference>
<dbReference type="Gene3D" id="1.10.20.10">
    <property type="entry name" value="Histone, subunit A"/>
    <property type="match status" value="1"/>
</dbReference>
<dbReference type="InterPro" id="IPR007125">
    <property type="entry name" value="H2A/H2B/H3"/>
</dbReference>
<dbReference type="InterPro" id="IPR002119">
    <property type="entry name" value="Histone_H2A"/>
</dbReference>
<dbReference type="GeneID" id="14865436"/>
<comment type="similarity">
    <text evidence="1 2">Belongs to the histone H2A family.</text>
</comment>
<feature type="compositionally biased region" description="Basic and acidic residues" evidence="3">
    <location>
        <begin position="1"/>
        <end position="18"/>
    </location>
</feature>
<keyword evidence="2" id="KW-0539">Nucleus</keyword>
<dbReference type="OMA" id="ATHSHEK"/>
<keyword evidence="2" id="KW-0238">DNA-binding</keyword>
<dbReference type="RefSeq" id="XP_004353801.1">
    <property type="nucleotide sequence ID" value="XM_004353749.1"/>
</dbReference>
<name>F4QCB1_CACFS</name>
<comment type="subunit">
    <text evidence="2">The nucleosome is a histone octamer containing two molecules each of H2A, H2B, H3 and H4 assembled in one H3-H4 heterotetramer and two H2A-H2B heterodimers. The octamer wraps approximately 147 bp of DNA.</text>
</comment>
<feature type="region of interest" description="Disordered" evidence="3">
    <location>
        <begin position="1"/>
        <end position="36"/>
    </location>
</feature>
<dbReference type="SMART" id="SM00414">
    <property type="entry name" value="H2A"/>
    <property type="match status" value="1"/>
</dbReference>
<evidence type="ECO:0000313" key="7">
    <source>
        <dbReference type="Proteomes" id="UP000007797"/>
    </source>
</evidence>
<dbReference type="EMBL" id="GL883029">
    <property type="protein sequence ID" value="EGG14392.1"/>
    <property type="molecule type" value="Genomic_DNA"/>
</dbReference>
<accession>F4QCB1</accession>
<dbReference type="KEGG" id="dfa:DFA_12164"/>
<evidence type="ECO:0000259" key="5">
    <source>
        <dbReference type="Pfam" id="PF16211"/>
    </source>
</evidence>
<feature type="region of interest" description="Disordered" evidence="3">
    <location>
        <begin position="131"/>
        <end position="156"/>
    </location>
</feature>
<feature type="domain" description="Core Histone H2A/H2B/H3" evidence="4">
    <location>
        <begin position="24"/>
        <end position="106"/>
    </location>
</feature>
<evidence type="ECO:0000256" key="2">
    <source>
        <dbReference type="RuleBase" id="RU003767"/>
    </source>
</evidence>
<dbReference type="PRINTS" id="PR00620">
    <property type="entry name" value="HISTONEH2A"/>
</dbReference>
<gene>
    <name evidence="6" type="primary">H2AX</name>
    <name evidence="6" type="ORF">DFA_12164</name>
</gene>
<dbReference type="PANTHER" id="PTHR23430">
    <property type="entry name" value="HISTONE H2A"/>
    <property type="match status" value="1"/>
</dbReference>
<feature type="compositionally biased region" description="Basic residues" evidence="3">
    <location>
        <begin position="137"/>
        <end position="146"/>
    </location>
</feature>
<organism evidence="6 7">
    <name type="scientific">Cavenderia fasciculata</name>
    <name type="common">Slime mold</name>
    <name type="synonym">Dictyostelium fasciculatum</name>
    <dbReference type="NCBI Taxonomy" id="261658"/>
    <lineage>
        <taxon>Eukaryota</taxon>
        <taxon>Amoebozoa</taxon>
        <taxon>Evosea</taxon>
        <taxon>Eumycetozoa</taxon>
        <taxon>Dictyostelia</taxon>
        <taxon>Acytosteliales</taxon>
        <taxon>Cavenderiaceae</taxon>
        <taxon>Cavenderia</taxon>
    </lineage>
</organism>
<comment type="subcellular location">
    <subcellularLocation>
        <location evidence="2">Nucleus</location>
    </subcellularLocation>
</comment>
<feature type="compositionally biased region" description="Basic and acidic residues" evidence="3">
    <location>
        <begin position="25"/>
        <end position="35"/>
    </location>
</feature>
<dbReference type="InterPro" id="IPR032454">
    <property type="entry name" value="Histone_H2A_C"/>
</dbReference>
<dbReference type="OrthoDB" id="9421954at2759"/>
<feature type="domain" description="Histone H2A C-terminal" evidence="5">
    <location>
        <begin position="111"/>
        <end position="143"/>
    </location>
</feature>
<dbReference type="GO" id="GO:0000786">
    <property type="term" value="C:nucleosome"/>
    <property type="evidence" value="ECO:0007669"/>
    <property type="project" value="UniProtKB-KW"/>
</dbReference>
<dbReference type="GO" id="GO:0005634">
    <property type="term" value="C:nucleus"/>
    <property type="evidence" value="ECO:0007669"/>
    <property type="project" value="UniProtKB-SubCell"/>
</dbReference>
<dbReference type="Pfam" id="PF16211">
    <property type="entry name" value="Histone_H2A_C"/>
    <property type="match status" value="1"/>
</dbReference>
<evidence type="ECO:0000256" key="3">
    <source>
        <dbReference type="SAM" id="MobiDB-lite"/>
    </source>
</evidence>
<dbReference type="AlphaFoldDB" id="F4QCB1"/>
<keyword evidence="2" id="KW-0544">Nucleosome core</keyword>
<evidence type="ECO:0000256" key="1">
    <source>
        <dbReference type="ARBA" id="ARBA00010691"/>
    </source>
</evidence>
<dbReference type="CDD" id="cd00074">
    <property type="entry name" value="HFD_H2A"/>
    <property type="match status" value="1"/>
</dbReference>
<dbReference type="GO" id="GO:0006338">
    <property type="term" value="P:chromatin remodeling"/>
    <property type="evidence" value="ECO:0007669"/>
    <property type="project" value="EnsemblProtists"/>
</dbReference>
<dbReference type="SUPFAM" id="SSF47113">
    <property type="entry name" value="Histone-fold"/>
    <property type="match status" value="1"/>
</dbReference>
<dbReference type="Proteomes" id="UP000007797">
    <property type="component" value="Unassembled WGS sequence"/>
</dbReference>
<dbReference type="GO" id="GO:0003677">
    <property type="term" value="F:DNA binding"/>
    <property type="evidence" value="ECO:0007669"/>
    <property type="project" value="UniProtKB-KW"/>
</dbReference>
<reference evidence="7" key="1">
    <citation type="journal article" date="2011" name="Genome Res.">
        <title>Phylogeny-wide analysis of social amoeba genomes highlights ancient origins for complex intercellular communication.</title>
        <authorList>
            <person name="Heidel A.J."/>
            <person name="Lawal H.M."/>
            <person name="Felder M."/>
            <person name="Schilde C."/>
            <person name="Helps N.R."/>
            <person name="Tunggal B."/>
            <person name="Rivero F."/>
            <person name="John U."/>
            <person name="Schleicher M."/>
            <person name="Eichinger L."/>
            <person name="Platzer M."/>
            <person name="Noegel A.A."/>
            <person name="Schaap P."/>
            <person name="Gloeckner G."/>
        </authorList>
    </citation>
    <scope>NUCLEOTIDE SEQUENCE [LARGE SCALE GENOMIC DNA]</scope>
    <source>
        <strain evidence="7">SH3</strain>
    </source>
</reference>
<dbReference type="STRING" id="1054147.F4QCB1"/>
<keyword evidence="2" id="KW-0158">Chromosome</keyword>
<dbReference type="Pfam" id="PF00125">
    <property type="entry name" value="Histone"/>
    <property type="match status" value="1"/>
</dbReference>
<dbReference type="FunFam" id="1.10.20.10:FF:000093">
    <property type="entry name" value="Histone H2A"/>
    <property type="match status" value="1"/>
</dbReference>
<evidence type="ECO:0000313" key="6">
    <source>
        <dbReference type="EMBL" id="EGG14392.1"/>
    </source>
</evidence>
<dbReference type="GO" id="GO:0030527">
    <property type="term" value="F:structural constituent of chromatin"/>
    <property type="evidence" value="ECO:0007669"/>
    <property type="project" value="EnsemblProtists"/>
</dbReference>
<dbReference type="InterPro" id="IPR009072">
    <property type="entry name" value="Histone-fold"/>
</dbReference>
<evidence type="ECO:0000259" key="4">
    <source>
        <dbReference type="Pfam" id="PF00125"/>
    </source>
</evidence>
<sequence length="156" mass="17242">MSETNKKTSTKDKTETKPKVAKTKKTGEDDKEKMSRSKRAAITFPVSRIERLLRDGRYAPRVESNAPVYLAAVLEYLVIEILELAHNICSQNKKTRITPQHINWAVGNDAELNHLFSNVTIANGGVVAAPTPATEKKTKKVTKKKSSASAEGSQTY</sequence>